<dbReference type="SUPFAM" id="SSF47413">
    <property type="entry name" value="lambda repressor-like DNA-binding domains"/>
    <property type="match status" value="1"/>
</dbReference>
<dbReference type="InterPro" id="IPR036544">
    <property type="entry name" value="QCR7_sf"/>
</dbReference>
<dbReference type="InterPro" id="IPR053163">
    <property type="entry name" value="HTH-type_regulator_Rgg"/>
</dbReference>
<dbReference type="InterPro" id="IPR010982">
    <property type="entry name" value="Lambda_DNA-bd_dom_sf"/>
</dbReference>
<dbReference type="EMBL" id="NGJU01000016">
    <property type="protein sequence ID" value="RST94159.1"/>
    <property type="molecule type" value="Genomic_DNA"/>
</dbReference>
<dbReference type="PANTHER" id="PTHR37038">
    <property type="entry name" value="TRANSCRIPTIONAL REGULATOR-RELATED"/>
    <property type="match status" value="1"/>
</dbReference>
<dbReference type="OrthoDB" id="34624at2"/>
<keyword evidence="3" id="KW-1185">Reference proteome</keyword>
<evidence type="ECO:0000313" key="2">
    <source>
        <dbReference type="EMBL" id="RST94159.1"/>
    </source>
</evidence>
<dbReference type="CDD" id="cd00093">
    <property type="entry name" value="HTH_XRE"/>
    <property type="match status" value="1"/>
</dbReference>
<dbReference type="PANTHER" id="PTHR37038:SF12">
    <property type="entry name" value="TRANSCRIPTIONAL REGULATOR"/>
    <property type="match status" value="1"/>
</dbReference>
<dbReference type="Proteomes" id="UP000287239">
    <property type="component" value="Unassembled WGS sequence"/>
</dbReference>
<proteinExistence type="predicted"/>
<protein>
    <recommendedName>
        <fullName evidence="1">HTH-type transcriptional regulator Rgg C-terminal domain-containing protein</fullName>
    </recommendedName>
</protein>
<dbReference type="GeneID" id="98568826"/>
<comment type="caution">
    <text evidence="2">The sequence shown here is derived from an EMBL/GenBank/DDBJ whole genome shotgun (WGS) entry which is preliminary data.</text>
</comment>
<sequence length="298" mass="34575">MKRSITIETYGPTIRQIRLDKGFRQKEIYSGIVSKSYAIAFEKGQHQMGLNHFEKTLERLYLTYDEFIYIKNGYQGHELQPYAEIYADASNTGNLAELKKNYLSLADQLGFKATLQKNLIYLSGFSIASLTNHSDIAFWEQTAEPIKFIKNYLLGVESWTLFELEVFANSLSYFPISLTTQLMERALQKLANYQHFQATNRLLAATLINFIDQLVDQNEWSKVNYFLPALKEISDSIDMSFERIIYLFFEGELNYALTKDPNYLKQIDQCIAMMSLLDHPKFLRSFQTAKATLLKNCQ</sequence>
<dbReference type="InterPro" id="IPR010057">
    <property type="entry name" value="Transcription_activator_Rgg_C"/>
</dbReference>
<evidence type="ECO:0000313" key="3">
    <source>
        <dbReference type="Proteomes" id="UP000287239"/>
    </source>
</evidence>
<organism evidence="2 3">
    <name type="scientific">Vagococcus salmoninarum</name>
    <dbReference type="NCBI Taxonomy" id="2739"/>
    <lineage>
        <taxon>Bacteria</taxon>
        <taxon>Bacillati</taxon>
        <taxon>Bacillota</taxon>
        <taxon>Bacilli</taxon>
        <taxon>Lactobacillales</taxon>
        <taxon>Enterococcaceae</taxon>
        <taxon>Vagococcus</taxon>
    </lineage>
</organism>
<dbReference type="RefSeq" id="WP_126780945.1">
    <property type="nucleotide sequence ID" value="NZ_NGJU01000016.1"/>
</dbReference>
<evidence type="ECO:0000259" key="1">
    <source>
        <dbReference type="Pfam" id="PF21259"/>
    </source>
</evidence>
<dbReference type="Gene3D" id="1.10.260.40">
    <property type="entry name" value="lambda repressor-like DNA-binding domains"/>
    <property type="match status" value="1"/>
</dbReference>
<dbReference type="Pfam" id="PF21259">
    <property type="entry name" value="Rgg_C"/>
    <property type="match status" value="1"/>
</dbReference>
<reference evidence="2 3" key="1">
    <citation type="submission" date="2017-05" db="EMBL/GenBank/DDBJ databases">
        <title>Vagococcus spp. assemblies.</title>
        <authorList>
            <person name="Gulvik C.A."/>
        </authorList>
    </citation>
    <scope>NUCLEOTIDE SEQUENCE [LARGE SCALE GENOMIC DNA]</scope>
    <source>
        <strain evidence="2 3">NCFB 2777</strain>
    </source>
</reference>
<dbReference type="GO" id="GO:0045275">
    <property type="term" value="C:respiratory chain complex III"/>
    <property type="evidence" value="ECO:0007669"/>
    <property type="project" value="InterPro"/>
</dbReference>
<dbReference type="AlphaFoldDB" id="A0A429ZKG2"/>
<dbReference type="SUPFAM" id="SSF81524">
    <property type="entry name" value="14 kDa protein of cytochrome bc1 complex (Ubiquinol-cytochrome c reductase)"/>
    <property type="match status" value="1"/>
</dbReference>
<gene>
    <name evidence="2" type="ORF">CBF35_10615</name>
</gene>
<feature type="domain" description="HTH-type transcriptional regulator Rgg C-terminal" evidence="1">
    <location>
        <begin position="116"/>
        <end position="287"/>
    </location>
</feature>
<dbReference type="InterPro" id="IPR001387">
    <property type="entry name" value="Cro/C1-type_HTH"/>
</dbReference>
<dbReference type="GO" id="GO:0003677">
    <property type="term" value="F:DNA binding"/>
    <property type="evidence" value="ECO:0007669"/>
    <property type="project" value="InterPro"/>
</dbReference>
<dbReference type="Gene3D" id="1.25.40.400">
    <property type="match status" value="1"/>
</dbReference>
<dbReference type="NCBIfam" id="TIGR01716">
    <property type="entry name" value="RGG_Cterm"/>
    <property type="match status" value="1"/>
</dbReference>
<name>A0A429ZKG2_9ENTE</name>
<accession>A0A429ZKG2</accession>